<comment type="caution">
    <text evidence="1">The sequence shown here is derived from an EMBL/GenBank/DDBJ whole genome shotgun (WGS) entry which is preliminary data.</text>
</comment>
<keyword evidence="2" id="KW-1185">Reference proteome</keyword>
<protein>
    <submittedName>
        <fullName evidence="1">Uncharacterized protein</fullName>
    </submittedName>
</protein>
<evidence type="ECO:0000313" key="2">
    <source>
        <dbReference type="Proteomes" id="UP001552299"/>
    </source>
</evidence>
<sequence length="107" mass="11912">MESLACSIEMEPRTLSGGDISNAREEAVEIFLNRDPEEASLIFSKGKKDGDIAGEGEKELFPEITGKNKQKSFEVSIKRWRNASVNSITSKGLDYMRNAREPLSSPF</sequence>
<dbReference type="PANTHER" id="PTHR34808:SF5">
    <property type="entry name" value="SMP DOMAIN-CONTAINING PROTEIN"/>
    <property type="match status" value="1"/>
</dbReference>
<dbReference type="PANTHER" id="PTHR34808">
    <property type="entry name" value="EXPRESSED PROTEIN"/>
    <property type="match status" value="1"/>
</dbReference>
<accession>A0ABD0TWH9</accession>
<name>A0ABD0TWH9_DENTH</name>
<organism evidence="1 2">
    <name type="scientific">Dendrobium thyrsiflorum</name>
    <name type="common">Pinecone-like raceme dendrobium</name>
    <name type="synonym">Orchid</name>
    <dbReference type="NCBI Taxonomy" id="117978"/>
    <lineage>
        <taxon>Eukaryota</taxon>
        <taxon>Viridiplantae</taxon>
        <taxon>Streptophyta</taxon>
        <taxon>Embryophyta</taxon>
        <taxon>Tracheophyta</taxon>
        <taxon>Spermatophyta</taxon>
        <taxon>Magnoliopsida</taxon>
        <taxon>Liliopsida</taxon>
        <taxon>Asparagales</taxon>
        <taxon>Orchidaceae</taxon>
        <taxon>Epidendroideae</taxon>
        <taxon>Malaxideae</taxon>
        <taxon>Dendrobiinae</taxon>
        <taxon>Dendrobium</taxon>
    </lineage>
</organism>
<dbReference type="AlphaFoldDB" id="A0ABD0TWH9"/>
<gene>
    <name evidence="1" type="ORF">M5K25_025936</name>
</gene>
<proteinExistence type="predicted"/>
<reference evidence="1 2" key="1">
    <citation type="journal article" date="2024" name="Plant Biotechnol. J.">
        <title>Dendrobium thyrsiflorum genome and its molecular insights into genes involved in important horticultural traits.</title>
        <authorList>
            <person name="Chen B."/>
            <person name="Wang J.Y."/>
            <person name="Zheng P.J."/>
            <person name="Li K.L."/>
            <person name="Liang Y.M."/>
            <person name="Chen X.F."/>
            <person name="Zhang C."/>
            <person name="Zhao X."/>
            <person name="He X."/>
            <person name="Zhang G.Q."/>
            <person name="Liu Z.J."/>
            <person name="Xu Q."/>
        </authorList>
    </citation>
    <scope>NUCLEOTIDE SEQUENCE [LARGE SCALE GENOMIC DNA]</scope>
    <source>
        <strain evidence="1">GZMU011</strain>
    </source>
</reference>
<dbReference type="EMBL" id="JANQDX010000019">
    <property type="protein sequence ID" value="KAL0903878.1"/>
    <property type="molecule type" value="Genomic_DNA"/>
</dbReference>
<dbReference type="Proteomes" id="UP001552299">
    <property type="component" value="Unassembled WGS sequence"/>
</dbReference>
<evidence type="ECO:0000313" key="1">
    <source>
        <dbReference type="EMBL" id="KAL0903878.1"/>
    </source>
</evidence>